<protein>
    <submittedName>
        <fullName evidence="2">Uncharacterized protein</fullName>
    </submittedName>
</protein>
<evidence type="ECO:0000313" key="3">
    <source>
        <dbReference type="Proteomes" id="UP000717585"/>
    </source>
</evidence>
<reference evidence="2" key="1">
    <citation type="submission" date="2021-05" db="EMBL/GenBank/DDBJ databases">
        <title>A free-living protist that lacks canonical eukaryotic 1 DNA replication and segregation systems.</title>
        <authorList>
            <person name="Salas-Leiva D.E."/>
            <person name="Tromer E.C."/>
            <person name="Curtis B.A."/>
            <person name="Jerlstrom-Hultqvist J."/>
            <person name="Kolisko M."/>
            <person name="Yi Z."/>
            <person name="Salas-Leiva J.S."/>
            <person name="Gallot-Lavallee L."/>
            <person name="Kops G.J.P.L."/>
            <person name="Archibald J.M."/>
            <person name="Simpson A.G.B."/>
            <person name="Roger A.J."/>
        </authorList>
    </citation>
    <scope>NUCLEOTIDE SEQUENCE</scope>
    <source>
        <strain evidence="2">BICM</strain>
    </source>
</reference>
<name>A0A8J6E5B5_9EUKA</name>
<dbReference type="AlphaFoldDB" id="A0A8J6E5B5"/>
<sequence length="188" mass="20824">MPSRSSSRSRRRLSTSSNHSDKSIRSSSSVKSTHSERDSSSRLVKLDPAQEKTRKTVRRLLKAGYNEKDLMNMFGLSKDDLKMCKSSAPYENSKNQRSHPSSIQASFDGGAQTSNDDTLSVLSDQPRVSGSSRHQPRSTLSPRRHSIAVDIKALTRTPKAPRRTPVRRIKDLGRGIGELLAPFIGPIP</sequence>
<proteinExistence type="predicted"/>
<feature type="region of interest" description="Disordered" evidence="1">
    <location>
        <begin position="1"/>
        <end position="165"/>
    </location>
</feature>
<accession>A0A8J6E5B5</accession>
<dbReference type="Proteomes" id="UP000717585">
    <property type="component" value="Unassembled WGS sequence"/>
</dbReference>
<dbReference type="EMBL" id="JAHDYR010000011">
    <property type="protein sequence ID" value="KAG9395527.1"/>
    <property type="molecule type" value="Genomic_DNA"/>
</dbReference>
<evidence type="ECO:0000256" key="1">
    <source>
        <dbReference type="SAM" id="MobiDB-lite"/>
    </source>
</evidence>
<feature type="compositionally biased region" description="Basic and acidic residues" evidence="1">
    <location>
        <begin position="33"/>
        <end position="54"/>
    </location>
</feature>
<organism evidence="2 3">
    <name type="scientific">Carpediemonas membranifera</name>
    <dbReference type="NCBI Taxonomy" id="201153"/>
    <lineage>
        <taxon>Eukaryota</taxon>
        <taxon>Metamonada</taxon>
        <taxon>Carpediemonas-like organisms</taxon>
        <taxon>Carpediemonas</taxon>
    </lineage>
</organism>
<feature type="compositionally biased region" description="Polar residues" evidence="1">
    <location>
        <begin position="89"/>
        <end position="141"/>
    </location>
</feature>
<gene>
    <name evidence="2" type="ORF">J8273_3103</name>
</gene>
<keyword evidence="3" id="KW-1185">Reference proteome</keyword>
<comment type="caution">
    <text evidence="2">The sequence shown here is derived from an EMBL/GenBank/DDBJ whole genome shotgun (WGS) entry which is preliminary data.</text>
</comment>
<evidence type="ECO:0000313" key="2">
    <source>
        <dbReference type="EMBL" id="KAG9395527.1"/>
    </source>
</evidence>